<dbReference type="Pfam" id="PF01042">
    <property type="entry name" value="Ribonuc_L-PSP"/>
    <property type="match status" value="1"/>
</dbReference>
<dbReference type="OrthoDB" id="9803101at2"/>
<dbReference type="GO" id="GO:0005829">
    <property type="term" value="C:cytosol"/>
    <property type="evidence" value="ECO:0007669"/>
    <property type="project" value="TreeGrafter"/>
</dbReference>
<name>A0A3P4AZL7_9BURK</name>
<keyword evidence="2" id="KW-1185">Reference proteome</keyword>
<dbReference type="InterPro" id="IPR035959">
    <property type="entry name" value="RutC-like_sf"/>
</dbReference>
<dbReference type="AlphaFoldDB" id="A0A3P4AZL7"/>
<dbReference type="InterPro" id="IPR006175">
    <property type="entry name" value="YjgF/YER057c/UK114"/>
</dbReference>
<dbReference type="Proteomes" id="UP000277294">
    <property type="component" value="Unassembled WGS sequence"/>
</dbReference>
<proteinExistence type="predicted"/>
<dbReference type="EMBL" id="UWPJ01000014">
    <property type="protein sequence ID" value="VCU69514.1"/>
    <property type="molecule type" value="Genomic_DNA"/>
</dbReference>
<dbReference type="PANTHER" id="PTHR11803">
    <property type="entry name" value="2-IMINOBUTANOATE/2-IMINOPROPANOATE DEAMINASE RIDA"/>
    <property type="match status" value="1"/>
</dbReference>
<sequence length="138" mass="14914">MNASPTESTRPQPLGAYPAHVRAGDFIYLSGTSARLPDGSIAGTTRHADGSVAHDIEVQTRTVIENMRSALAEAGADLSHCIDVTVFLTDMRDFPRYNAVYGEYFASARAARTTVGVRELPKPDMIVEMKAVAYLPQA</sequence>
<accession>A0A3P4AZL7</accession>
<evidence type="ECO:0000313" key="2">
    <source>
        <dbReference type="Proteomes" id="UP000277294"/>
    </source>
</evidence>
<dbReference type="Gene3D" id="3.30.1330.40">
    <property type="entry name" value="RutC-like"/>
    <property type="match status" value="1"/>
</dbReference>
<dbReference type="SUPFAM" id="SSF55298">
    <property type="entry name" value="YjgF-like"/>
    <property type="match status" value="1"/>
</dbReference>
<organism evidence="1 2">
    <name type="scientific">Pigmentiphaga humi</name>
    <dbReference type="NCBI Taxonomy" id="2478468"/>
    <lineage>
        <taxon>Bacteria</taxon>
        <taxon>Pseudomonadati</taxon>
        <taxon>Pseudomonadota</taxon>
        <taxon>Betaproteobacteria</taxon>
        <taxon>Burkholderiales</taxon>
        <taxon>Alcaligenaceae</taxon>
        <taxon>Pigmentiphaga</taxon>
    </lineage>
</organism>
<protein>
    <submittedName>
        <fullName evidence="1">2-aminomuconate deaminase</fullName>
        <ecNumber evidence="1">3.5.99.5</ecNumber>
    </submittedName>
</protein>
<evidence type="ECO:0000313" key="1">
    <source>
        <dbReference type="EMBL" id="VCU69514.1"/>
    </source>
</evidence>
<reference evidence="1 2" key="1">
    <citation type="submission" date="2018-10" db="EMBL/GenBank/DDBJ databases">
        <authorList>
            <person name="Criscuolo A."/>
        </authorList>
    </citation>
    <scope>NUCLEOTIDE SEQUENCE [LARGE SCALE GENOMIC DNA]</scope>
    <source>
        <strain evidence="1">DnA1</strain>
    </source>
</reference>
<dbReference type="EC" id="3.5.99.5" evidence="1"/>
<dbReference type="CDD" id="cd00448">
    <property type="entry name" value="YjgF_YER057c_UK114_family"/>
    <property type="match status" value="1"/>
</dbReference>
<dbReference type="GO" id="GO:0050540">
    <property type="term" value="F:2-aminomuconate deaminase activity"/>
    <property type="evidence" value="ECO:0007669"/>
    <property type="project" value="UniProtKB-EC"/>
</dbReference>
<dbReference type="PANTHER" id="PTHR11803:SF48">
    <property type="entry name" value="2-AMINOMUCONATE DEAMINASE"/>
    <property type="match status" value="1"/>
</dbReference>
<keyword evidence="1" id="KW-0378">Hydrolase</keyword>
<dbReference type="RefSeq" id="WP_124078942.1">
    <property type="nucleotide sequence ID" value="NZ_UWPJ01000014.1"/>
</dbReference>
<gene>
    <name evidence="1" type="primary">amnD_1</name>
    <name evidence="1" type="ORF">PIGHUM_01577</name>
</gene>